<dbReference type="InterPro" id="IPR002156">
    <property type="entry name" value="RNaseH_domain"/>
</dbReference>
<dbReference type="InterPro" id="IPR012337">
    <property type="entry name" value="RNaseH-like_sf"/>
</dbReference>
<evidence type="ECO:0000313" key="3">
    <source>
        <dbReference type="Proteomes" id="UP001281410"/>
    </source>
</evidence>
<reference evidence="2" key="1">
    <citation type="journal article" date="2023" name="Plant J.">
        <title>Genome sequences and population genomics provide insights into the demographic history, inbreeding, and mutation load of two 'living fossil' tree species of Dipteronia.</title>
        <authorList>
            <person name="Feng Y."/>
            <person name="Comes H.P."/>
            <person name="Chen J."/>
            <person name="Zhu S."/>
            <person name="Lu R."/>
            <person name="Zhang X."/>
            <person name="Li P."/>
            <person name="Qiu J."/>
            <person name="Olsen K.M."/>
            <person name="Qiu Y."/>
        </authorList>
    </citation>
    <scope>NUCLEOTIDE SEQUENCE</scope>
    <source>
        <strain evidence="2">NBL</strain>
    </source>
</reference>
<proteinExistence type="predicted"/>
<dbReference type="Pfam" id="PF13456">
    <property type="entry name" value="RVT_3"/>
    <property type="match status" value="1"/>
</dbReference>
<dbReference type="GO" id="GO:0003676">
    <property type="term" value="F:nucleic acid binding"/>
    <property type="evidence" value="ECO:0007669"/>
    <property type="project" value="InterPro"/>
</dbReference>
<dbReference type="InterPro" id="IPR053151">
    <property type="entry name" value="RNase_H-like"/>
</dbReference>
<dbReference type="InterPro" id="IPR036397">
    <property type="entry name" value="RNaseH_sf"/>
</dbReference>
<comment type="caution">
    <text evidence="2">The sequence shown here is derived from an EMBL/GenBank/DDBJ whole genome shotgun (WGS) entry which is preliminary data.</text>
</comment>
<evidence type="ECO:0000259" key="1">
    <source>
        <dbReference type="Pfam" id="PF13456"/>
    </source>
</evidence>
<feature type="domain" description="RNase H type-1" evidence="1">
    <location>
        <begin position="26"/>
        <end position="104"/>
    </location>
</feature>
<dbReference type="InterPro" id="IPR044730">
    <property type="entry name" value="RNase_H-like_dom_plant"/>
</dbReference>
<dbReference type="PANTHER" id="PTHR47723:SF19">
    <property type="entry name" value="POLYNUCLEOTIDYL TRANSFERASE, RIBONUCLEASE H-LIKE SUPERFAMILY PROTEIN"/>
    <property type="match status" value="1"/>
</dbReference>
<name>A0AAE0A251_9ROSI</name>
<sequence length="135" mass="15030">MVDLVKLRLLGVWFGRPPAPEWIKVNTDGVALGSPGMGGCRGVFLTCRSFVKACFAVPLDQVIAFEAELLAASLAINYVWNLGWHRIWLESDSSYVVHLLLIRSDQVTWRVSSLAALHSLDLVYGFPGFSYFQGR</sequence>
<accession>A0AAE0A251</accession>
<dbReference type="EMBL" id="JANJYJ010000007">
    <property type="protein sequence ID" value="KAK3199350.1"/>
    <property type="molecule type" value="Genomic_DNA"/>
</dbReference>
<gene>
    <name evidence="2" type="ORF">Dsin_022765</name>
</gene>
<dbReference type="Gene3D" id="3.30.420.10">
    <property type="entry name" value="Ribonuclease H-like superfamily/Ribonuclease H"/>
    <property type="match status" value="1"/>
</dbReference>
<keyword evidence="3" id="KW-1185">Reference proteome</keyword>
<dbReference type="PANTHER" id="PTHR47723">
    <property type="entry name" value="OS05G0353850 PROTEIN"/>
    <property type="match status" value="1"/>
</dbReference>
<organism evidence="2 3">
    <name type="scientific">Dipteronia sinensis</name>
    <dbReference type="NCBI Taxonomy" id="43782"/>
    <lineage>
        <taxon>Eukaryota</taxon>
        <taxon>Viridiplantae</taxon>
        <taxon>Streptophyta</taxon>
        <taxon>Embryophyta</taxon>
        <taxon>Tracheophyta</taxon>
        <taxon>Spermatophyta</taxon>
        <taxon>Magnoliopsida</taxon>
        <taxon>eudicotyledons</taxon>
        <taxon>Gunneridae</taxon>
        <taxon>Pentapetalae</taxon>
        <taxon>rosids</taxon>
        <taxon>malvids</taxon>
        <taxon>Sapindales</taxon>
        <taxon>Sapindaceae</taxon>
        <taxon>Hippocastanoideae</taxon>
        <taxon>Acereae</taxon>
        <taxon>Dipteronia</taxon>
    </lineage>
</organism>
<dbReference type="AlphaFoldDB" id="A0AAE0A251"/>
<dbReference type="Proteomes" id="UP001281410">
    <property type="component" value="Unassembled WGS sequence"/>
</dbReference>
<dbReference type="GO" id="GO:0004523">
    <property type="term" value="F:RNA-DNA hybrid ribonuclease activity"/>
    <property type="evidence" value="ECO:0007669"/>
    <property type="project" value="InterPro"/>
</dbReference>
<dbReference type="CDD" id="cd06222">
    <property type="entry name" value="RNase_H_like"/>
    <property type="match status" value="1"/>
</dbReference>
<evidence type="ECO:0000313" key="2">
    <source>
        <dbReference type="EMBL" id="KAK3199350.1"/>
    </source>
</evidence>
<dbReference type="SUPFAM" id="SSF53098">
    <property type="entry name" value="Ribonuclease H-like"/>
    <property type="match status" value="1"/>
</dbReference>
<protein>
    <recommendedName>
        <fullName evidence="1">RNase H type-1 domain-containing protein</fullName>
    </recommendedName>
</protein>